<reference evidence="1 2" key="1">
    <citation type="submission" date="2019-03" db="EMBL/GenBank/DDBJ databases">
        <title>Deep-cultivation of Planctomycetes and their phenomic and genomic characterization uncovers novel biology.</title>
        <authorList>
            <person name="Wiegand S."/>
            <person name="Jogler M."/>
            <person name="Boedeker C."/>
            <person name="Pinto D."/>
            <person name="Vollmers J."/>
            <person name="Rivas-Marin E."/>
            <person name="Kohn T."/>
            <person name="Peeters S.H."/>
            <person name="Heuer A."/>
            <person name="Rast P."/>
            <person name="Oberbeckmann S."/>
            <person name="Bunk B."/>
            <person name="Jeske O."/>
            <person name="Meyerdierks A."/>
            <person name="Storesund J.E."/>
            <person name="Kallscheuer N."/>
            <person name="Luecker S."/>
            <person name="Lage O.M."/>
            <person name="Pohl T."/>
            <person name="Merkel B.J."/>
            <person name="Hornburger P."/>
            <person name="Mueller R.-W."/>
            <person name="Bruemmer F."/>
            <person name="Labrenz M."/>
            <person name="Spormann A.M."/>
            <person name="Op den Camp H."/>
            <person name="Overmann J."/>
            <person name="Amann R."/>
            <person name="Jetten M.S.M."/>
            <person name="Mascher T."/>
            <person name="Medema M.H."/>
            <person name="Devos D.P."/>
            <person name="Kaster A.-K."/>
            <person name="Ovreas L."/>
            <person name="Rohde M."/>
            <person name="Galperin M.Y."/>
            <person name="Jogler C."/>
        </authorList>
    </citation>
    <scope>NUCLEOTIDE SEQUENCE [LARGE SCALE GENOMIC DNA]</scope>
    <source>
        <strain evidence="1 2">Enr13</strain>
    </source>
</reference>
<keyword evidence="2" id="KW-1185">Reference proteome</keyword>
<dbReference type="AlphaFoldDB" id="A0A518HNC1"/>
<sequence>MEHVCPKGGATSAHNHFAGCKLTQWRAWRLIGVPYRVQRITNDGRKHLLANVRERDFMGCCGHSCVFCLGNEQGKNRSMVT</sequence>
<dbReference type="EMBL" id="CP037423">
    <property type="protein sequence ID" value="QDV42352.1"/>
    <property type="molecule type" value="Genomic_DNA"/>
</dbReference>
<organism evidence="1 2">
    <name type="scientific">Stieleria neptunia</name>
    <dbReference type="NCBI Taxonomy" id="2527979"/>
    <lineage>
        <taxon>Bacteria</taxon>
        <taxon>Pseudomonadati</taxon>
        <taxon>Planctomycetota</taxon>
        <taxon>Planctomycetia</taxon>
        <taxon>Pirellulales</taxon>
        <taxon>Pirellulaceae</taxon>
        <taxon>Stieleria</taxon>
    </lineage>
</organism>
<gene>
    <name evidence="1" type="ORF">Enr13x_21970</name>
</gene>
<evidence type="ECO:0000313" key="2">
    <source>
        <dbReference type="Proteomes" id="UP000319004"/>
    </source>
</evidence>
<proteinExistence type="predicted"/>
<dbReference type="KEGG" id="snep:Enr13x_21970"/>
<name>A0A518HNC1_9BACT</name>
<accession>A0A518HNC1</accession>
<protein>
    <submittedName>
        <fullName evidence="1">Uncharacterized protein</fullName>
    </submittedName>
</protein>
<dbReference type="Proteomes" id="UP000319004">
    <property type="component" value="Chromosome"/>
</dbReference>
<evidence type="ECO:0000313" key="1">
    <source>
        <dbReference type="EMBL" id="QDV42352.1"/>
    </source>
</evidence>